<accession>A0ABU9CLZ1</accession>
<comment type="caution">
    <text evidence="2">The sequence shown here is derived from an EMBL/GenBank/DDBJ whole genome shotgun (WGS) entry which is preliminary data.</text>
</comment>
<feature type="domain" description="ABM" evidence="1">
    <location>
        <begin position="2"/>
        <end position="91"/>
    </location>
</feature>
<dbReference type="EMBL" id="JBBUTH010000010">
    <property type="protein sequence ID" value="MEK8052839.1"/>
    <property type="molecule type" value="Genomic_DNA"/>
</dbReference>
<keyword evidence="2" id="KW-0503">Monooxygenase</keyword>
<sequence length="110" mass="12596">MILEVATFAVQPGHEAAFEQAFDKAQRLLPGLAGYLSHELRRSVEREQLYALLIEWRAVDDRTLGFARSLAHQRWRELLQDHLAERPQVEFYRPLVSAASLPGKVRNASD</sequence>
<dbReference type="GO" id="GO:0004497">
    <property type="term" value="F:monooxygenase activity"/>
    <property type="evidence" value="ECO:0007669"/>
    <property type="project" value="UniProtKB-KW"/>
</dbReference>
<dbReference type="Pfam" id="PF03992">
    <property type="entry name" value="ABM"/>
    <property type="match status" value="1"/>
</dbReference>
<protein>
    <submittedName>
        <fullName evidence="2">Antibiotic biosynthesis monooxygenase</fullName>
        <ecNumber evidence="2">1.14.-.-</ecNumber>
    </submittedName>
</protein>
<dbReference type="InterPro" id="IPR011008">
    <property type="entry name" value="Dimeric_a/b-barrel"/>
</dbReference>
<dbReference type="SUPFAM" id="SSF54909">
    <property type="entry name" value="Dimeric alpha+beta barrel"/>
    <property type="match status" value="1"/>
</dbReference>
<keyword evidence="3" id="KW-1185">Reference proteome</keyword>
<organism evidence="2 3">
    <name type="scientific">Pseudaquabacterium inlustre</name>
    <dbReference type="NCBI Taxonomy" id="2984192"/>
    <lineage>
        <taxon>Bacteria</taxon>
        <taxon>Pseudomonadati</taxon>
        <taxon>Pseudomonadota</taxon>
        <taxon>Betaproteobacteria</taxon>
        <taxon>Burkholderiales</taxon>
        <taxon>Sphaerotilaceae</taxon>
        <taxon>Pseudaquabacterium</taxon>
    </lineage>
</organism>
<reference evidence="2 3" key="1">
    <citation type="submission" date="2024-04" db="EMBL/GenBank/DDBJ databases">
        <title>Novel species of the genus Ideonella isolated from streams.</title>
        <authorList>
            <person name="Lu H."/>
        </authorList>
    </citation>
    <scope>NUCLEOTIDE SEQUENCE [LARGE SCALE GENOMIC DNA]</scope>
    <source>
        <strain evidence="2 3">DXS22W</strain>
    </source>
</reference>
<dbReference type="PROSITE" id="PS51725">
    <property type="entry name" value="ABM"/>
    <property type="match status" value="1"/>
</dbReference>
<evidence type="ECO:0000313" key="3">
    <source>
        <dbReference type="Proteomes" id="UP001365405"/>
    </source>
</evidence>
<dbReference type="Gene3D" id="3.30.70.100">
    <property type="match status" value="1"/>
</dbReference>
<dbReference type="RefSeq" id="WP_341412569.1">
    <property type="nucleotide sequence ID" value="NZ_JBBUTH010000010.1"/>
</dbReference>
<evidence type="ECO:0000313" key="2">
    <source>
        <dbReference type="EMBL" id="MEK8052839.1"/>
    </source>
</evidence>
<gene>
    <name evidence="2" type="ORF">AACH10_21490</name>
</gene>
<proteinExistence type="predicted"/>
<dbReference type="Proteomes" id="UP001365405">
    <property type="component" value="Unassembled WGS sequence"/>
</dbReference>
<keyword evidence="2" id="KW-0560">Oxidoreductase</keyword>
<dbReference type="InterPro" id="IPR007138">
    <property type="entry name" value="ABM_dom"/>
</dbReference>
<dbReference type="EC" id="1.14.-.-" evidence="2"/>
<name>A0ABU9CLZ1_9BURK</name>
<evidence type="ECO:0000259" key="1">
    <source>
        <dbReference type="PROSITE" id="PS51725"/>
    </source>
</evidence>